<gene>
    <name evidence="4" type="ORF">NDK47_22915</name>
</gene>
<name>A0ABY4WGI2_9BACL</name>
<keyword evidence="1" id="KW-0472">Membrane</keyword>
<dbReference type="InterPro" id="IPR055831">
    <property type="entry name" value="DUF7408"/>
</dbReference>
<dbReference type="InterPro" id="IPR029062">
    <property type="entry name" value="Class_I_gatase-like"/>
</dbReference>
<dbReference type="RefSeq" id="WP_251872053.1">
    <property type="nucleotide sequence ID" value="NZ_CP098755.1"/>
</dbReference>
<sequence length="792" mass="86497">MNVTKSKQWLFAFLSCLLIFTGLPGQWLPAVQAETPVQLAVTGGIGGEYKDRGLVPIQVTVTNSGADIEGNLVVSAGDRGDQYTTAYYQPISIAKGATKQITISVPGNLIGPNTYVSMMKGNTVIAKSPIGGRRYSGDTLFVGVLAAHPDTANFLGALSKSAFSNPVRVLPLQAEQMPLASSQLQMIDILLLNNFALDSLNAQQVQAIRDWTTAGGMLMLSGGAHFGKTAGELKDLSPVEVTGVTSLPTLKALTVDKNNAPVLEKPLTVSTGTVKSGSVLYSEAGVPLIASRSVGEGKVLYIAYDLAEEPVASWSGNSRFWADVMNKGFGSSINNAYRDPMDRMWSLENAADRIPALKMPDIKWLALFFGVYALIAGPILFFLLRRKRKQSLMWGAVPALAIVTGIGIFLVGAMQRGTTPLLHQVSFVQLLGDGKANAKAVAAMFVPRSSDYEVSVKGNGRVWPLFSRSTDRTEPTAWVWAQPDQTQIQFKDVEFWSMRKLGTEQFLSDVGSLESDLRYVEGALKGTVTNKTVYTLRDVTVASDTQTQKFPELAPGQTIDVDLKFDPTLQTRPARNRSRGYQFLPAQYQSNPGYESTREEYMVDIMEESRRSSGKGNAPVQLVGWVDQPVVEIDVNEKGFKPYSIALMASPLTIKPSPEGYAYYPADEFPAIRVGSSVGVDDVGDGFIVRGSGDVTFDFDIKPKEKNLQIKNIYLYTWSEDNTTFDKEVFNWKTGAFEAYDNAFANNTMTSDKTPTYLSSEGVLRIKFSHSFNDHRHLGTPVISVEGKVSRP</sequence>
<evidence type="ECO:0000313" key="5">
    <source>
        <dbReference type="Proteomes" id="UP001056500"/>
    </source>
</evidence>
<keyword evidence="1" id="KW-1133">Transmembrane helix</keyword>
<feature type="transmembrane region" description="Helical" evidence="1">
    <location>
        <begin position="391"/>
        <end position="414"/>
    </location>
</feature>
<feature type="signal peptide" evidence="2">
    <location>
        <begin position="1"/>
        <end position="29"/>
    </location>
</feature>
<dbReference type="EMBL" id="CP098755">
    <property type="protein sequence ID" value="USG64945.1"/>
    <property type="molecule type" value="Genomic_DNA"/>
</dbReference>
<protein>
    <recommendedName>
        <fullName evidence="3">DUF7408 domain-containing protein</fullName>
    </recommendedName>
</protein>
<proteinExistence type="predicted"/>
<evidence type="ECO:0000313" key="4">
    <source>
        <dbReference type="EMBL" id="USG64945.1"/>
    </source>
</evidence>
<organism evidence="4 5">
    <name type="scientific">Brevibacillus ruminantium</name>
    <dbReference type="NCBI Taxonomy" id="2950604"/>
    <lineage>
        <taxon>Bacteria</taxon>
        <taxon>Bacillati</taxon>
        <taxon>Bacillota</taxon>
        <taxon>Bacilli</taxon>
        <taxon>Bacillales</taxon>
        <taxon>Paenibacillaceae</taxon>
        <taxon>Brevibacillus</taxon>
    </lineage>
</organism>
<feature type="domain" description="DUF7408" evidence="3">
    <location>
        <begin position="184"/>
        <end position="304"/>
    </location>
</feature>
<evidence type="ECO:0000256" key="1">
    <source>
        <dbReference type="SAM" id="Phobius"/>
    </source>
</evidence>
<dbReference type="Pfam" id="PF24157">
    <property type="entry name" value="DUF7408"/>
    <property type="match status" value="1"/>
</dbReference>
<keyword evidence="1" id="KW-0812">Transmembrane</keyword>
<accession>A0ABY4WGI2</accession>
<keyword evidence="5" id="KW-1185">Reference proteome</keyword>
<dbReference type="SUPFAM" id="SSF52317">
    <property type="entry name" value="Class I glutamine amidotransferase-like"/>
    <property type="match status" value="1"/>
</dbReference>
<feature type="transmembrane region" description="Helical" evidence="1">
    <location>
        <begin position="364"/>
        <end position="384"/>
    </location>
</feature>
<reference evidence="4" key="1">
    <citation type="submission" date="2022-06" db="EMBL/GenBank/DDBJ databases">
        <title>Genome sequencing of Brevibacillus sp. BB3-R1.</title>
        <authorList>
            <person name="Heo J."/>
            <person name="Lee D."/>
            <person name="Won M."/>
            <person name="Han B.-H."/>
            <person name="Hong S.-B."/>
            <person name="Kwon S.-W."/>
        </authorList>
    </citation>
    <scope>NUCLEOTIDE SEQUENCE</scope>
    <source>
        <strain evidence="4">BB3-R1</strain>
    </source>
</reference>
<evidence type="ECO:0000259" key="3">
    <source>
        <dbReference type="Pfam" id="PF24157"/>
    </source>
</evidence>
<dbReference type="Gene3D" id="3.40.50.880">
    <property type="match status" value="1"/>
</dbReference>
<feature type="chain" id="PRO_5046643310" description="DUF7408 domain-containing protein" evidence="2">
    <location>
        <begin position="30"/>
        <end position="792"/>
    </location>
</feature>
<keyword evidence="2" id="KW-0732">Signal</keyword>
<evidence type="ECO:0000256" key="2">
    <source>
        <dbReference type="SAM" id="SignalP"/>
    </source>
</evidence>
<dbReference type="Proteomes" id="UP001056500">
    <property type="component" value="Chromosome"/>
</dbReference>